<gene>
    <name evidence="3" type="ORF">GTZ93_24370</name>
</gene>
<dbReference type="GO" id="GO:0009306">
    <property type="term" value="P:protein secretion"/>
    <property type="evidence" value="ECO:0007669"/>
    <property type="project" value="InterPro"/>
</dbReference>
<keyword evidence="2" id="KW-1133">Transmembrane helix</keyword>
<organism evidence="3 4">
    <name type="scientific">Corallococcus exiguus</name>
    <dbReference type="NCBI Taxonomy" id="83462"/>
    <lineage>
        <taxon>Bacteria</taxon>
        <taxon>Pseudomonadati</taxon>
        <taxon>Myxococcota</taxon>
        <taxon>Myxococcia</taxon>
        <taxon>Myxococcales</taxon>
        <taxon>Cystobacterineae</taxon>
        <taxon>Myxococcaceae</taxon>
        <taxon>Corallococcus</taxon>
    </lineage>
</organism>
<dbReference type="SUPFAM" id="SSF158544">
    <property type="entry name" value="GspK insert domain-like"/>
    <property type="match status" value="1"/>
</dbReference>
<dbReference type="PANTHER" id="PTHR38831:SF2">
    <property type="entry name" value="TYPE II SECRETION SYSTEM PROTEIN K"/>
    <property type="match status" value="1"/>
</dbReference>
<proteinExistence type="predicted"/>
<keyword evidence="2" id="KW-0472">Membrane</keyword>
<dbReference type="Proteomes" id="UP000537825">
    <property type="component" value="Unassembled WGS sequence"/>
</dbReference>
<accession>A0A7X4YD00</accession>
<dbReference type="AlphaFoldDB" id="A0A7X4YD00"/>
<feature type="region of interest" description="Disordered" evidence="1">
    <location>
        <begin position="1"/>
        <end position="35"/>
    </location>
</feature>
<feature type="region of interest" description="Disordered" evidence="1">
    <location>
        <begin position="280"/>
        <end position="300"/>
    </location>
</feature>
<dbReference type="EMBL" id="JAAAPK010000006">
    <property type="protein sequence ID" value="NBC42941.1"/>
    <property type="molecule type" value="Genomic_DNA"/>
</dbReference>
<keyword evidence="4" id="KW-1185">Reference proteome</keyword>
<reference evidence="3 4" key="1">
    <citation type="submission" date="2020-01" db="EMBL/GenBank/DDBJ databases">
        <title>The draft genome sequence of Corallococcus exiguus DSM 14696.</title>
        <authorList>
            <person name="Zhang X."/>
            <person name="Zhu H."/>
        </authorList>
    </citation>
    <scope>NUCLEOTIDE SEQUENCE [LARGE SCALE GENOMIC DNA]</scope>
    <source>
        <strain evidence="3 4">DSM 14696</strain>
    </source>
</reference>
<sequence length="475" mass="52611">MAFPYFQQASRRRGKARTAVPQAPAQQRSPAERKHRRSRGVALIIALVSITLLTVVATEFAYNTRVDLQLAANQRDEVRAYYMARSGLSLGRLLLRFQKQVDQTPIPNPASILGALTGGGANGAGGANAFQPQSLNLQLWKLARVDCHMLKGLVKSDGAEDASGRPIETEPLQADSNFQMEGEDGENAGAATQMAAQMQRRSFGGFEGCFLATISDEEEKLNVMRLNTGGAEAQATALRMADMFADKRFEFLWQQDDANHVRSTPQDTVIALKDWSDEDTTQSTFNRNDPTNPFVSGFADEGSPYSRYEPRYDVKNARFDSLDELYRVHGINDRFMAAFRDRLTVYPDINSKPNINTDDPIMLGLAIMSAADPNRPDPRLTDPVFLNELISRIRAARMFNFFGMSVSDFLGVVEQAGIAVNPLIKGNVQQNRYLGDKSKTFTIKSVGEAGSVQKTLTAVIRLDDGLGKLVYYREE</sequence>
<evidence type="ECO:0000313" key="3">
    <source>
        <dbReference type="EMBL" id="NBC42941.1"/>
    </source>
</evidence>
<dbReference type="PANTHER" id="PTHR38831">
    <property type="entry name" value="TYPE II SECRETION SYSTEM PROTEIN K"/>
    <property type="match status" value="1"/>
</dbReference>
<dbReference type="GO" id="GO:0016020">
    <property type="term" value="C:membrane"/>
    <property type="evidence" value="ECO:0007669"/>
    <property type="project" value="InterPro"/>
</dbReference>
<keyword evidence="2" id="KW-0812">Transmembrane</keyword>
<feature type="transmembrane region" description="Helical" evidence="2">
    <location>
        <begin position="41"/>
        <end position="62"/>
    </location>
</feature>
<dbReference type="RefSeq" id="WP_139918928.1">
    <property type="nucleotide sequence ID" value="NZ_CBCSLE010000115.1"/>
</dbReference>
<comment type="caution">
    <text evidence="3">The sequence shown here is derived from an EMBL/GenBank/DDBJ whole genome shotgun (WGS) entry which is preliminary data.</text>
</comment>
<feature type="compositionally biased region" description="Polar residues" evidence="1">
    <location>
        <begin position="281"/>
        <end position="294"/>
    </location>
</feature>
<name>A0A7X4YD00_9BACT</name>
<evidence type="ECO:0000256" key="2">
    <source>
        <dbReference type="SAM" id="Phobius"/>
    </source>
</evidence>
<dbReference type="InterPro" id="IPR005628">
    <property type="entry name" value="GspK"/>
</dbReference>
<evidence type="ECO:0000256" key="1">
    <source>
        <dbReference type="SAM" id="MobiDB-lite"/>
    </source>
</evidence>
<dbReference type="InterPro" id="IPR038072">
    <property type="entry name" value="GspK_central_sf"/>
</dbReference>
<evidence type="ECO:0000313" key="4">
    <source>
        <dbReference type="Proteomes" id="UP000537825"/>
    </source>
</evidence>
<dbReference type="Gene3D" id="1.10.40.60">
    <property type="entry name" value="EpsJ-like"/>
    <property type="match status" value="1"/>
</dbReference>
<protein>
    <submittedName>
        <fullName evidence="3">General secretion pathway protein GspK</fullName>
    </submittedName>
</protein>